<gene>
    <name evidence="1" type="ORF">ACFSJ0_63085</name>
</gene>
<evidence type="ECO:0000313" key="2">
    <source>
        <dbReference type="Proteomes" id="UP001597097"/>
    </source>
</evidence>
<evidence type="ECO:0008006" key="3">
    <source>
        <dbReference type="Google" id="ProtNLM"/>
    </source>
</evidence>
<dbReference type="Proteomes" id="UP001597097">
    <property type="component" value="Unassembled WGS sequence"/>
</dbReference>
<sequence length="141" mass="14751">MTDVSAFSEDELNQLLDVARQAMWAALQAESDGIIGFAKELYAGGKAFEEAKQHSSKLISTLASRTPVGEAAGSTPEEAIASALDKVPGAIALLRAKGTEEDVHAYGQWLIEIAAKMSDGAKGVSGAEQKFIDQLTAAIKG</sequence>
<proteinExistence type="predicted"/>
<evidence type="ECO:0000313" key="1">
    <source>
        <dbReference type="EMBL" id="MFD1547820.1"/>
    </source>
</evidence>
<organism evidence="1 2">
    <name type="scientific">Nonomuraea guangzhouensis</name>
    <dbReference type="NCBI Taxonomy" id="1291555"/>
    <lineage>
        <taxon>Bacteria</taxon>
        <taxon>Bacillati</taxon>
        <taxon>Actinomycetota</taxon>
        <taxon>Actinomycetes</taxon>
        <taxon>Streptosporangiales</taxon>
        <taxon>Streptosporangiaceae</taxon>
        <taxon>Nonomuraea</taxon>
    </lineage>
</organism>
<dbReference type="EMBL" id="JBHUCM010000084">
    <property type="protein sequence ID" value="MFD1547820.1"/>
    <property type="molecule type" value="Genomic_DNA"/>
</dbReference>
<comment type="caution">
    <text evidence="1">The sequence shown here is derived from an EMBL/GenBank/DDBJ whole genome shotgun (WGS) entry which is preliminary data.</text>
</comment>
<keyword evidence="2" id="KW-1185">Reference proteome</keyword>
<reference evidence="2" key="1">
    <citation type="journal article" date="2019" name="Int. J. Syst. Evol. Microbiol.">
        <title>The Global Catalogue of Microorganisms (GCM) 10K type strain sequencing project: providing services to taxonomists for standard genome sequencing and annotation.</title>
        <authorList>
            <consortium name="The Broad Institute Genomics Platform"/>
            <consortium name="The Broad Institute Genome Sequencing Center for Infectious Disease"/>
            <person name="Wu L."/>
            <person name="Ma J."/>
        </authorList>
    </citation>
    <scope>NUCLEOTIDE SEQUENCE [LARGE SCALE GENOMIC DNA]</scope>
    <source>
        <strain evidence="2">CGMCC 1.15399</strain>
    </source>
</reference>
<dbReference type="RefSeq" id="WP_219536343.1">
    <property type="nucleotide sequence ID" value="NZ_JAHKRM010000029.1"/>
</dbReference>
<name>A0ABW4GY85_9ACTN</name>
<protein>
    <recommendedName>
        <fullName evidence="3">DUF892 family protein</fullName>
    </recommendedName>
</protein>
<accession>A0ABW4GY85</accession>